<dbReference type="RefSeq" id="WP_106740187.1">
    <property type="nucleotide sequence ID" value="NZ_PXYY01000006.1"/>
</dbReference>
<name>A0A2P7U2K5_9NEIS</name>
<evidence type="ECO:0000313" key="2">
    <source>
        <dbReference type="EMBL" id="PSJ81175.1"/>
    </source>
</evidence>
<keyword evidence="3" id="KW-1185">Reference proteome</keyword>
<dbReference type="OrthoDB" id="9554062at2"/>
<accession>A0A2P7U2K5</accession>
<dbReference type="EMBL" id="PXYY01000006">
    <property type="protein sequence ID" value="PSJ81175.1"/>
    <property type="molecule type" value="Genomic_DNA"/>
</dbReference>
<keyword evidence="1" id="KW-1133">Transmembrane helix</keyword>
<keyword evidence="1" id="KW-0472">Membrane</keyword>
<comment type="caution">
    <text evidence="2">The sequence shown here is derived from an EMBL/GenBank/DDBJ whole genome shotgun (WGS) entry which is preliminary data.</text>
</comment>
<gene>
    <name evidence="2" type="ORF">C7N83_01760</name>
</gene>
<keyword evidence="1" id="KW-0812">Transmembrane</keyword>
<sequence>MKKLSFYSGLAFLLLFLCSGYYLLNTVLPQFETYSYIRMQNRANHIYLLLIALLNISCGRYVPIQCWLQKTAALLLFAAGLYVSLGFFVESTAAIETRMLMPGGRSGWCL</sequence>
<feature type="transmembrane region" description="Helical" evidence="1">
    <location>
        <begin position="74"/>
        <end position="95"/>
    </location>
</feature>
<evidence type="ECO:0000256" key="1">
    <source>
        <dbReference type="SAM" id="Phobius"/>
    </source>
</evidence>
<proteinExistence type="predicted"/>
<feature type="transmembrane region" description="Helical" evidence="1">
    <location>
        <begin position="6"/>
        <end position="24"/>
    </location>
</feature>
<feature type="transmembrane region" description="Helical" evidence="1">
    <location>
        <begin position="45"/>
        <end position="62"/>
    </location>
</feature>
<organism evidence="2 3">
    <name type="scientific">Neisseria iguanae</name>
    <dbReference type="NCBI Taxonomy" id="90242"/>
    <lineage>
        <taxon>Bacteria</taxon>
        <taxon>Pseudomonadati</taxon>
        <taxon>Pseudomonadota</taxon>
        <taxon>Betaproteobacteria</taxon>
        <taxon>Neisseriales</taxon>
        <taxon>Neisseriaceae</taxon>
        <taxon>Neisseria</taxon>
    </lineage>
</organism>
<dbReference type="AlphaFoldDB" id="A0A2P7U2K5"/>
<dbReference type="Proteomes" id="UP000241868">
    <property type="component" value="Unassembled WGS sequence"/>
</dbReference>
<protein>
    <submittedName>
        <fullName evidence="2">Uncharacterized protein</fullName>
    </submittedName>
</protein>
<reference evidence="2 3" key="1">
    <citation type="submission" date="2018-03" db="EMBL/GenBank/DDBJ databases">
        <title>Neisseria weixii sp. nov., isolated from the intestinal contents of Tibetan Plateau pika (Ochotona curzoniae) in Yushu, Qinghai Province, China.</title>
        <authorList>
            <person name="Gui Z."/>
        </authorList>
    </citation>
    <scope>NUCLEOTIDE SEQUENCE [LARGE SCALE GENOMIC DNA]</scope>
    <source>
        <strain evidence="2 3">ATCC 51483</strain>
    </source>
</reference>
<evidence type="ECO:0000313" key="3">
    <source>
        <dbReference type="Proteomes" id="UP000241868"/>
    </source>
</evidence>